<dbReference type="RefSeq" id="WP_089523889.1">
    <property type="nucleotide sequence ID" value="NZ_NMUQ01000001.1"/>
</dbReference>
<keyword evidence="1" id="KW-0812">Transmembrane</keyword>
<keyword evidence="3" id="KW-1185">Reference proteome</keyword>
<gene>
    <name evidence="2" type="ORF">CGZ75_09185</name>
</gene>
<name>A0A229P409_9BACL</name>
<dbReference type="EMBL" id="NMUQ01000001">
    <property type="protein sequence ID" value="OXM16807.1"/>
    <property type="molecule type" value="Genomic_DNA"/>
</dbReference>
<comment type="caution">
    <text evidence="2">The sequence shown here is derived from an EMBL/GenBank/DDBJ whole genome shotgun (WGS) entry which is preliminary data.</text>
</comment>
<dbReference type="AlphaFoldDB" id="A0A229P409"/>
<reference evidence="2 3" key="1">
    <citation type="submission" date="2017-07" db="EMBL/GenBank/DDBJ databases">
        <title>Paenibacillus herberti R33 genome sequencing and assembly.</title>
        <authorList>
            <person name="Su W."/>
        </authorList>
    </citation>
    <scope>NUCLEOTIDE SEQUENCE [LARGE SCALE GENOMIC DNA]</scope>
    <source>
        <strain evidence="2 3">R33</strain>
    </source>
</reference>
<dbReference type="OrthoDB" id="9831933at2"/>
<keyword evidence="1" id="KW-0472">Membrane</keyword>
<organism evidence="2 3">
    <name type="scientific">Paenibacillus herberti</name>
    <dbReference type="NCBI Taxonomy" id="1619309"/>
    <lineage>
        <taxon>Bacteria</taxon>
        <taxon>Bacillati</taxon>
        <taxon>Bacillota</taxon>
        <taxon>Bacilli</taxon>
        <taxon>Bacillales</taxon>
        <taxon>Paenibacillaceae</taxon>
        <taxon>Paenibacillus</taxon>
    </lineage>
</organism>
<keyword evidence="1" id="KW-1133">Transmembrane helix</keyword>
<sequence>MEHPEKEIKISGNCPTSSVGIILVLFILLVIILSVFIQPSAATDDPQPGALSTVTFTIKNNSSYAFELVSQTRSGCVTAAPSIINANGGSASIGVKKSFPNIYHCETYWAILDQTGNAVSEITIRLETNGKLFGSNTFDIVNFDTPLRFSINGTTVTFTNS</sequence>
<dbReference type="Proteomes" id="UP000215145">
    <property type="component" value="Unassembled WGS sequence"/>
</dbReference>
<evidence type="ECO:0000313" key="2">
    <source>
        <dbReference type="EMBL" id="OXM16807.1"/>
    </source>
</evidence>
<protein>
    <submittedName>
        <fullName evidence="2">Uncharacterized protein</fullName>
    </submittedName>
</protein>
<evidence type="ECO:0000256" key="1">
    <source>
        <dbReference type="SAM" id="Phobius"/>
    </source>
</evidence>
<feature type="transmembrane region" description="Helical" evidence="1">
    <location>
        <begin position="12"/>
        <end position="37"/>
    </location>
</feature>
<accession>A0A229P409</accession>
<evidence type="ECO:0000313" key="3">
    <source>
        <dbReference type="Proteomes" id="UP000215145"/>
    </source>
</evidence>
<proteinExistence type="predicted"/>